<dbReference type="Gene3D" id="1.10.565.10">
    <property type="entry name" value="Retinoid X Receptor"/>
    <property type="match status" value="1"/>
</dbReference>
<dbReference type="GO" id="GO:0000978">
    <property type="term" value="F:RNA polymerase II cis-regulatory region sequence-specific DNA binding"/>
    <property type="evidence" value="ECO:0007669"/>
    <property type="project" value="InterPro"/>
</dbReference>
<dbReference type="Pfam" id="PF00105">
    <property type="entry name" value="zf-C4"/>
    <property type="match status" value="1"/>
</dbReference>
<evidence type="ECO:0000256" key="7">
    <source>
        <dbReference type="ARBA" id="ARBA00023125"/>
    </source>
</evidence>
<feature type="domain" description="NR LBD" evidence="14">
    <location>
        <begin position="257"/>
        <end position="491"/>
    </location>
</feature>
<evidence type="ECO:0000256" key="5">
    <source>
        <dbReference type="ARBA" id="ARBA00022833"/>
    </source>
</evidence>
<evidence type="ECO:0000313" key="16">
    <source>
        <dbReference type="WBParaSite" id="Pan_g896.t1"/>
    </source>
</evidence>
<proteinExistence type="inferred from homology"/>
<dbReference type="PROSITE" id="PS51843">
    <property type="entry name" value="NR_LBD"/>
    <property type="match status" value="1"/>
</dbReference>
<dbReference type="FunFam" id="3.30.50.10:FF:000030">
    <property type="entry name" value="Nuclear Hormone Receptor family"/>
    <property type="match status" value="1"/>
</dbReference>
<evidence type="ECO:0000256" key="1">
    <source>
        <dbReference type="ARBA" id="ARBA00004123"/>
    </source>
</evidence>
<dbReference type="WBParaSite" id="Pan_g896.t1">
    <property type="protein sequence ID" value="Pan_g896.t1"/>
    <property type="gene ID" value="Pan_g896"/>
</dbReference>
<evidence type="ECO:0000256" key="11">
    <source>
        <dbReference type="RuleBase" id="RU004334"/>
    </source>
</evidence>
<dbReference type="CDD" id="cd06157">
    <property type="entry name" value="NR_LBD"/>
    <property type="match status" value="1"/>
</dbReference>
<dbReference type="SMART" id="SM00399">
    <property type="entry name" value="ZnF_C4"/>
    <property type="match status" value="1"/>
</dbReference>
<organism evidence="15 16">
    <name type="scientific">Panagrellus redivivus</name>
    <name type="common">Microworm</name>
    <dbReference type="NCBI Taxonomy" id="6233"/>
    <lineage>
        <taxon>Eukaryota</taxon>
        <taxon>Metazoa</taxon>
        <taxon>Ecdysozoa</taxon>
        <taxon>Nematoda</taxon>
        <taxon>Chromadorea</taxon>
        <taxon>Rhabditida</taxon>
        <taxon>Tylenchina</taxon>
        <taxon>Panagrolaimomorpha</taxon>
        <taxon>Panagrolaimoidea</taxon>
        <taxon>Panagrolaimidae</taxon>
        <taxon>Panagrellus</taxon>
    </lineage>
</organism>
<dbReference type="GO" id="GO:0003700">
    <property type="term" value="F:DNA-binding transcription factor activity"/>
    <property type="evidence" value="ECO:0007669"/>
    <property type="project" value="InterPro"/>
</dbReference>
<keyword evidence="5 11" id="KW-0862">Zinc</keyword>
<dbReference type="PRINTS" id="PR00047">
    <property type="entry name" value="STROIDFINGER"/>
</dbReference>
<sequence>MDFLPQEQSGSFLQLPVYSTPDSCADSTPPYYYDQPFTNDSDDSEERYHHSCSPDMFFDDDEADSSPNPKQDDVSIVHITSDSDVIAPKVCLICRAPTNCCHYDVPSCAGCKTFFRRSIITERKYVCKRKNQCDILKNERCRACRFDRCIRFGMDPGAIKLPENLTMSDVMENIKSSRKRNITTTEEEVEEEIETPPSIGEPSTSTAVVPCKMASINLGQPMEFRDVEFMLFLEHKVQKLRESSYNPRPLYNATIRQIIERRTELRNCDRYTKPENWPMKFRPKIMAKTPPPMDKVPRHWLVIDIILCIEMMKTIPIFERLSLDDKEAILKNAAATNAVLMQSFYSYYSHSDMILLPDGFTPLTAFHRKEFTKLDVDVFAQPIVPLKRINMTKEEYVMLKAIIFCNPNCKNLSEKARKLLFKEFERYSKCLMRYMQSVYGEAAGASRYAQIILIIEAMSHFTQRNREFHIFMGARNITHRPPPIQILDAALFS</sequence>
<dbReference type="GO" id="GO:0008270">
    <property type="term" value="F:zinc ion binding"/>
    <property type="evidence" value="ECO:0007669"/>
    <property type="project" value="UniProtKB-KW"/>
</dbReference>
<keyword evidence="3 11" id="KW-0479">Metal-binding</keyword>
<name>A0A7E4WBP1_PANRE</name>
<dbReference type="InterPro" id="IPR050274">
    <property type="entry name" value="Nuclear_hormone_rcpt_NR2"/>
</dbReference>
<keyword evidence="15" id="KW-1185">Reference proteome</keyword>
<dbReference type="PRINTS" id="PR00398">
    <property type="entry name" value="STRDHORMONER"/>
</dbReference>
<accession>A0A7E4WBP1</accession>
<dbReference type="InterPro" id="IPR049636">
    <property type="entry name" value="HNF4-like_DBD"/>
</dbReference>
<keyword evidence="4 11" id="KW-0863">Zinc-finger</keyword>
<feature type="compositionally biased region" description="Acidic residues" evidence="12">
    <location>
        <begin position="185"/>
        <end position="194"/>
    </location>
</feature>
<evidence type="ECO:0000256" key="4">
    <source>
        <dbReference type="ARBA" id="ARBA00022771"/>
    </source>
</evidence>
<dbReference type="SUPFAM" id="SSF57716">
    <property type="entry name" value="Glucocorticoid receptor-like (DNA-binding domain)"/>
    <property type="match status" value="1"/>
</dbReference>
<feature type="region of interest" description="Disordered" evidence="12">
    <location>
        <begin position="26"/>
        <end position="50"/>
    </location>
</feature>
<evidence type="ECO:0000256" key="9">
    <source>
        <dbReference type="ARBA" id="ARBA00023170"/>
    </source>
</evidence>
<dbReference type="Pfam" id="PF00104">
    <property type="entry name" value="Hormone_recep"/>
    <property type="match status" value="1"/>
</dbReference>
<keyword evidence="9 11" id="KW-0675">Receptor</keyword>
<evidence type="ECO:0000256" key="10">
    <source>
        <dbReference type="ARBA" id="ARBA00023242"/>
    </source>
</evidence>
<dbReference type="InterPro" id="IPR035500">
    <property type="entry name" value="NHR-like_dom_sf"/>
</dbReference>
<dbReference type="SMART" id="SM00430">
    <property type="entry name" value="HOLI"/>
    <property type="match status" value="1"/>
</dbReference>
<protein>
    <submittedName>
        <fullName evidence="16">Nuclear receptor domain-containing protein</fullName>
    </submittedName>
</protein>
<dbReference type="Gene3D" id="3.30.50.10">
    <property type="entry name" value="Erythroid Transcription Factor GATA-1, subunit A"/>
    <property type="match status" value="1"/>
</dbReference>
<evidence type="ECO:0000256" key="12">
    <source>
        <dbReference type="SAM" id="MobiDB-lite"/>
    </source>
</evidence>
<keyword evidence="7 11" id="KW-0238">DNA-binding</keyword>
<feature type="domain" description="Nuclear receptor" evidence="13">
    <location>
        <begin position="88"/>
        <end position="161"/>
    </location>
</feature>
<dbReference type="CDD" id="cd06960">
    <property type="entry name" value="NR_DBD_HNF4A"/>
    <property type="match status" value="1"/>
</dbReference>
<keyword evidence="8 11" id="KW-0804">Transcription</keyword>
<dbReference type="Proteomes" id="UP000492821">
    <property type="component" value="Unassembled WGS sequence"/>
</dbReference>
<evidence type="ECO:0000259" key="13">
    <source>
        <dbReference type="PROSITE" id="PS51030"/>
    </source>
</evidence>
<feature type="region of interest" description="Disordered" evidence="12">
    <location>
        <begin position="177"/>
        <end position="205"/>
    </location>
</feature>
<keyword evidence="6 11" id="KW-0805">Transcription regulation</keyword>
<dbReference type="InterPro" id="IPR001628">
    <property type="entry name" value="Znf_hrmn_rcpt"/>
</dbReference>
<dbReference type="InterPro" id="IPR013088">
    <property type="entry name" value="Znf_NHR/GATA"/>
</dbReference>
<dbReference type="GO" id="GO:0005634">
    <property type="term" value="C:nucleus"/>
    <property type="evidence" value="ECO:0007669"/>
    <property type="project" value="UniProtKB-SubCell"/>
</dbReference>
<evidence type="ECO:0000259" key="14">
    <source>
        <dbReference type="PROSITE" id="PS51843"/>
    </source>
</evidence>
<comment type="similarity">
    <text evidence="2 11">Belongs to the nuclear hormone receptor family.</text>
</comment>
<evidence type="ECO:0000313" key="15">
    <source>
        <dbReference type="Proteomes" id="UP000492821"/>
    </source>
</evidence>
<keyword evidence="10 11" id="KW-0539">Nucleus</keyword>
<reference evidence="15" key="1">
    <citation type="journal article" date="2013" name="Genetics">
        <title>The draft genome and transcriptome of Panagrellus redivivus are shaped by the harsh demands of a free-living lifestyle.</title>
        <authorList>
            <person name="Srinivasan J."/>
            <person name="Dillman A.R."/>
            <person name="Macchietto M.G."/>
            <person name="Heikkinen L."/>
            <person name="Lakso M."/>
            <person name="Fracchia K.M."/>
            <person name="Antoshechkin I."/>
            <person name="Mortazavi A."/>
            <person name="Wong G."/>
            <person name="Sternberg P.W."/>
        </authorList>
    </citation>
    <scope>NUCLEOTIDE SEQUENCE [LARGE SCALE GENOMIC DNA]</scope>
    <source>
        <strain evidence="15">MT8872</strain>
    </source>
</reference>
<dbReference type="PANTHER" id="PTHR24083">
    <property type="entry name" value="NUCLEAR HORMONE RECEPTOR"/>
    <property type="match status" value="1"/>
</dbReference>
<dbReference type="InterPro" id="IPR000536">
    <property type="entry name" value="Nucl_hrmn_rcpt_lig-bd"/>
</dbReference>
<dbReference type="InterPro" id="IPR001723">
    <property type="entry name" value="Nuclear_hrmn_rcpt"/>
</dbReference>
<dbReference type="PROSITE" id="PS51030">
    <property type="entry name" value="NUCLEAR_REC_DBD_2"/>
    <property type="match status" value="1"/>
</dbReference>
<dbReference type="PROSITE" id="PS00031">
    <property type="entry name" value="NUCLEAR_REC_DBD_1"/>
    <property type="match status" value="1"/>
</dbReference>
<reference evidence="16" key="2">
    <citation type="submission" date="2020-10" db="UniProtKB">
        <authorList>
            <consortium name="WormBaseParasite"/>
        </authorList>
    </citation>
    <scope>IDENTIFICATION</scope>
</reference>
<evidence type="ECO:0000256" key="8">
    <source>
        <dbReference type="ARBA" id="ARBA00023163"/>
    </source>
</evidence>
<evidence type="ECO:0000256" key="3">
    <source>
        <dbReference type="ARBA" id="ARBA00022723"/>
    </source>
</evidence>
<evidence type="ECO:0000256" key="2">
    <source>
        <dbReference type="ARBA" id="ARBA00005993"/>
    </source>
</evidence>
<dbReference type="SUPFAM" id="SSF48508">
    <property type="entry name" value="Nuclear receptor ligand-binding domain"/>
    <property type="match status" value="1"/>
</dbReference>
<comment type="subcellular location">
    <subcellularLocation>
        <location evidence="1 11">Nucleus</location>
    </subcellularLocation>
</comment>
<evidence type="ECO:0000256" key="6">
    <source>
        <dbReference type="ARBA" id="ARBA00023015"/>
    </source>
</evidence>
<dbReference type="AlphaFoldDB" id="A0A7E4WBP1"/>